<dbReference type="AlphaFoldDB" id="A0A4Y2WEX5"/>
<organism evidence="3 4">
    <name type="scientific">Araneus ventricosus</name>
    <name type="common">Orbweaver spider</name>
    <name type="synonym">Epeira ventricosa</name>
    <dbReference type="NCBI Taxonomy" id="182803"/>
    <lineage>
        <taxon>Eukaryota</taxon>
        <taxon>Metazoa</taxon>
        <taxon>Ecdysozoa</taxon>
        <taxon>Arthropoda</taxon>
        <taxon>Chelicerata</taxon>
        <taxon>Arachnida</taxon>
        <taxon>Araneae</taxon>
        <taxon>Araneomorphae</taxon>
        <taxon>Entelegynae</taxon>
        <taxon>Araneoidea</taxon>
        <taxon>Araneidae</taxon>
        <taxon>Araneus</taxon>
    </lineage>
</organism>
<sequence>MAETLFWYVFRGQNNRGVFSPKLSRILPQKGAVSPPTSWIKKFEPTVTQDPMTIRKYLGKESNSKRCVPIKCLPISTLTGSRTKSRNPSACTGIATNTHPHGEQR</sequence>
<name>A0A4Y2WEX5_ARAVE</name>
<proteinExistence type="predicted"/>
<comment type="caution">
    <text evidence="3">The sequence shown here is derived from an EMBL/GenBank/DDBJ whole genome shotgun (WGS) entry which is preliminary data.</text>
</comment>
<evidence type="ECO:0000313" key="4">
    <source>
        <dbReference type="Proteomes" id="UP000499080"/>
    </source>
</evidence>
<gene>
    <name evidence="3" type="ORF">AVEN_168963_1</name>
    <name evidence="2" type="ORF">AVEN_62596_1</name>
</gene>
<evidence type="ECO:0000313" key="3">
    <source>
        <dbReference type="EMBL" id="GBO35521.1"/>
    </source>
</evidence>
<evidence type="ECO:0000256" key="1">
    <source>
        <dbReference type="SAM" id="MobiDB-lite"/>
    </source>
</evidence>
<dbReference type="EMBL" id="BGPR01059482">
    <property type="protein sequence ID" value="GBO35507.1"/>
    <property type="molecule type" value="Genomic_DNA"/>
</dbReference>
<dbReference type="EMBL" id="BGPR01059499">
    <property type="protein sequence ID" value="GBO35521.1"/>
    <property type="molecule type" value="Genomic_DNA"/>
</dbReference>
<feature type="region of interest" description="Disordered" evidence="1">
    <location>
        <begin position="79"/>
        <end position="105"/>
    </location>
</feature>
<dbReference type="Proteomes" id="UP000499080">
    <property type="component" value="Unassembled WGS sequence"/>
</dbReference>
<evidence type="ECO:0000313" key="2">
    <source>
        <dbReference type="EMBL" id="GBO35507.1"/>
    </source>
</evidence>
<accession>A0A4Y2WEX5</accession>
<keyword evidence="4" id="KW-1185">Reference proteome</keyword>
<protein>
    <submittedName>
        <fullName evidence="3">Uncharacterized protein</fullName>
    </submittedName>
</protein>
<feature type="compositionally biased region" description="Polar residues" evidence="1">
    <location>
        <begin position="79"/>
        <end position="99"/>
    </location>
</feature>
<reference evidence="3 4" key="1">
    <citation type="journal article" date="2019" name="Sci. Rep.">
        <title>Orb-weaving spider Araneus ventricosus genome elucidates the spidroin gene catalogue.</title>
        <authorList>
            <person name="Kono N."/>
            <person name="Nakamura H."/>
            <person name="Ohtoshi R."/>
            <person name="Moran D.A.P."/>
            <person name="Shinohara A."/>
            <person name="Yoshida Y."/>
            <person name="Fujiwara M."/>
            <person name="Mori M."/>
            <person name="Tomita M."/>
            <person name="Arakawa K."/>
        </authorList>
    </citation>
    <scope>NUCLEOTIDE SEQUENCE [LARGE SCALE GENOMIC DNA]</scope>
</reference>